<keyword evidence="2" id="KW-1185">Reference proteome</keyword>
<evidence type="ECO:0000313" key="1">
    <source>
        <dbReference type="EMBL" id="MBC8540263.1"/>
    </source>
</evidence>
<dbReference type="NCBIfam" id="TIGR02837">
    <property type="entry name" value="spore_II_R"/>
    <property type="match status" value="1"/>
</dbReference>
<proteinExistence type="predicted"/>
<gene>
    <name evidence="1" type="primary">spoIIR</name>
    <name evidence="1" type="ORF">H8698_04660</name>
</gene>
<sequence length="218" mass="24018">MKRKTISKLFFAVFLVAVVFMGICEAISVDISSGIVRLHVIANSDSEKDQTVKLAVRDALLSLSEELSGNSELSLAFADEHKAELTAAANAVLLEHGCNYSCEVVTGNFHFPTKSYENITLPEGDYDAVRVVLGTGSGQNWWCVMYPPLCFTDSAKGAVSDENKEKLSELMGSAEYQMISDENIQVKPAFKAVEIWQSLKEKASQTLDLSNKRIFCFD</sequence>
<dbReference type="RefSeq" id="WP_249311359.1">
    <property type="nucleotide sequence ID" value="NZ_JACRSU010000001.1"/>
</dbReference>
<dbReference type="EMBL" id="JACRSU010000001">
    <property type="protein sequence ID" value="MBC8540263.1"/>
    <property type="molecule type" value="Genomic_DNA"/>
</dbReference>
<dbReference type="Pfam" id="PF09551">
    <property type="entry name" value="Spore_II_R"/>
    <property type="match status" value="1"/>
</dbReference>
<evidence type="ECO:0000313" key="2">
    <source>
        <dbReference type="Proteomes" id="UP000611762"/>
    </source>
</evidence>
<dbReference type="Proteomes" id="UP000611762">
    <property type="component" value="Unassembled WGS sequence"/>
</dbReference>
<comment type="caution">
    <text evidence="1">The sequence shown here is derived from an EMBL/GenBank/DDBJ whole genome shotgun (WGS) entry which is preliminary data.</text>
</comment>
<protein>
    <submittedName>
        <fullName evidence="1">Stage II sporulation protein R</fullName>
    </submittedName>
</protein>
<reference evidence="1" key="1">
    <citation type="submission" date="2020-08" db="EMBL/GenBank/DDBJ databases">
        <title>Genome public.</title>
        <authorList>
            <person name="Liu C."/>
            <person name="Sun Q."/>
        </authorList>
    </citation>
    <scope>NUCLEOTIDE SEQUENCE</scope>
    <source>
        <strain evidence="1">H8</strain>
    </source>
</reference>
<organism evidence="1 2">
    <name type="scientific">Congzhengia minquanensis</name>
    <dbReference type="NCBI Taxonomy" id="2763657"/>
    <lineage>
        <taxon>Bacteria</taxon>
        <taxon>Bacillati</taxon>
        <taxon>Bacillota</taxon>
        <taxon>Clostridia</taxon>
        <taxon>Eubacteriales</taxon>
        <taxon>Oscillospiraceae</taxon>
        <taxon>Congzhengia</taxon>
    </lineage>
</organism>
<dbReference type="AlphaFoldDB" id="A0A926DJU7"/>
<accession>A0A926DJU7</accession>
<dbReference type="InterPro" id="IPR014202">
    <property type="entry name" value="Spore_II_R"/>
</dbReference>
<name>A0A926DJU7_9FIRM</name>